<keyword evidence="4" id="KW-0274">FAD</keyword>
<reference evidence="8 9" key="1">
    <citation type="submission" date="2019-08" db="EMBL/GenBank/DDBJ databases">
        <title>In-depth cultivation of the pig gut microbiome towards novel bacterial diversity and tailored functional studies.</title>
        <authorList>
            <person name="Wylensek D."/>
            <person name="Hitch T.C.A."/>
            <person name="Clavel T."/>
        </authorList>
    </citation>
    <scope>NUCLEOTIDE SEQUENCE [LARGE SCALE GENOMIC DNA]</scope>
    <source>
        <strain evidence="8 9">WCA-693-APC-MOT-I</strain>
    </source>
</reference>
<dbReference type="Pfam" id="PF00581">
    <property type="entry name" value="Rhodanese"/>
    <property type="match status" value="1"/>
</dbReference>
<dbReference type="PANTHER" id="PTHR43429:SF1">
    <property type="entry name" value="NAD(P)H SULFUR OXIDOREDUCTASE (COA-DEPENDENT)"/>
    <property type="match status" value="1"/>
</dbReference>
<dbReference type="InterPro" id="IPR016156">
    <property type="entry name" value="FAD/NAD-linked_Rdtase_dimer_sf"/>
</dbReference>
<dbReference type="SUPFAM" id="SSF55424">
    <property type="entry name" value="FAD/NAD-linked reductases, dimerisation (C-terminal) domain"/>
    <property type="match status" value="1"/>
</dbReference>
<sequence length="542" mass="58881">MNVIVIGGVAAGTKVAAKLKRENRDIKVTIITKSDDISYAGCGLPYYVGDLIHEREQLIVNTPQKFAKLTGAEVITGTEVVSLNREEKIIEAVNCKTNEKSFYKYDKLVIASGASPVKPSVEGIELAGVYFMRTPEDAVALRSAVERGELKRAVVAGGGFIGLEIAENLASKGIKVSVIDMAPHILPGFDSEFAEYVENQLADRGIMTFTNTALEGIAGEEKVEKVVTSRRAMKADAVILSLGIRPNTEFLENTGIERMPNNTVKVNEYLQTNDEDIYALGDCACVTNRITKAPHWSPMGSSANIEGRLVAKNISGGLHVYPGVLGTGVAKLPGLNVGRTGLTEQAAKDAGYDFVSVITVVDDKAHYYPGASNFIIKMIAEKETKKLLGIQVAGKGEVDKIVDIAVTAITMEATLNQLEHMDLAYAPPFSTAIHPFSHTVNILLNKMDGTFETMTPMEYKEGKAEGYQIIDASMTPSIEGAPFINLIDVEGELPDYKKDAKLLLVCTKGKRAYMLQNRLKYYGYTNTLVLEGGTTFNEVELF</sequence>
<dbReference type="EMBL" id="VUMT01000013">
    <property type="protein sequence ID" value="MSS64137.1"/>
    <property type="molecule type" value="Genomic_DNA"/>
</dbReference>
<keyword evidence="3" id="KW-0285">Flavoprotein</keyword>
<evidence type="ECO:0000259" key="7">
    <source>
        <dbReference type="PROSITE" id="PS50206"/>
    </source>
</evidence>
<keyword evidence="6" id="KW-0676">Redox-active center</keyword>
<dbReference type="PRINTS" id="PR00411">
    <property type="entry name" value="PNDRDTASEI"/>
</dbReference>
<evidence type="ECO:0000256" key="6">
    <source>
        <dbReference type="ARBA" id="ARBA00023284"/>
    </source>
</evidence>
<evidence type="ECO:0000256" key="1">
    <source>
        <dbReference type="ARBA" id="ARBA00001974"/>
    </source>
</evidence>
<name>A0A6L5XZX4_9FIRM</name>
<dbReference type="InterPro" id="IPR036873">
    <property type="entry name" value="Rhodanese-like_dom_sf"/>
</dbReference>
<comment type="caution">
    <text evidence="8">The sequence shown here is derived from an EMBL/GenBank/DDBJ whole genome shotgun (WGS) entry which is preliminary data.</text>
</comment>
<proteinExistence type="inferred from homology"/>
<gene>
    <name evidence="8" type="ORF">FYJ58_09655</name>
</gene>
<dbReference type="InterPro" id="IPR023753">
    <property type="entry name" value="FAD/NAD-binding_dom"/>
</dbReference>
<comment type="similarity">
    <text evidence="2">Belongs to the class-III pyridine nucleotide-disulfide oxidoreductase family.</text>
</comment>
<dbReference type="InterPro" id="IPR004099">
    <property type="entry name" value="Pyr_nucl-diS_OxRdtase_dimer"/>
</dbReference>
<evidence type="ECO:0000256" key="4">
    <source>
        <dbReference type="ARBA" id="ARBA00022827"/>
    </source>
</evidence>
<dbReference type="Proteomes" id="UP000482209">
    <property type="component" value="Unassembled WGS sequence"/>
</dbReference>
<dbReference type="SUPFAM" id="SSF51905">
    <property type="entry name" value="FAD/NAD(P)-binding domain"/>
    <property type="match status" value="2"/>
</dbReference>
<dbReference type="Gene3D" id="3.40.250.10">
    <property type="entry name" value="Rhodanese-like domain"/>
    <property type="match status" value="1"/>
</dbReference>
<dbReference type="GO" id="GO:0016491">
    <property type="term" value="F:oxidoreductase activity"/>
    <property type="evidence" value="ECO:0007669"/>
    <property type="project" value="UniProtKB-KW"/>
</dbReference>
<feature type="domain" description="Rhodanese" evidence="7">
    <location>
        <begin position="463"/>
        <end position="538"/>
    </location>
</feature>
<organism evidence="8 9">
    <name type="scientific">Velocimicrobium porci</name>
    <dbReference type="NCBI Taxonomy" id="2606634"/>
    <lineage>
        <taxon>Bacteria</taxon>
        <taxon>Bacillati</taxon>
        <taxon>Bacillota</taxon>
        <taxon>Clostridia</taxon>
        <taxon>Lachnospirales</taxon>
        <taxon>Lachnospiraceae</taxon>
        <taxon>Velocimicrobium</taxon>
    </lineage>
</organism>
<dbReference type="PANTHER" id="PTHR43429">
    <property type="entry name" value="PYRIDINE NUCLEOTIDE-DISULFIDE OXIDOREDUCTASE DOMAIN-CONTAINING"/>
    <property type="match status" value="1"/>
</dbReference>
<dbReference type="Pfam" id="PF07992">
    <property type="entry name" value="Pyr_redox_2"/>
    <property type="match status" value="1"/>
</dbReference>
<evidence type="ECO:0000256" key="3">
    <source>
        <dbReference type="ARBA" id="ARBA00022630"/>
    </source>
</evidence>
<dbReference type="PRINTS" id="PR00368">
    <property type="entry name" value="FADPNR"/>
</dbReference>
<protein>
    <submittedName>
        <fullName evidence="8">Pyridine nucleotide-disulfide oxidoreductase</fullName>
    </submittedName>
</protein>
<evidence type="ECO:0000313" key="9">
    <source>
        <dbReference type="Proteomes" id="UP000482209"/>
    </source>
</evidence>
<evidence type="ECO:0000256" key="5">
    <source>
        <dbReference type="ARBA" id="ARBA00023002"/>
    </source>
</evidence>
<dbReference type="InterPro" id="IPR036188">
    <property type="entry name" value="FAD/NAD-bd_sf"/>
</dbReference>
<dbReference type="RefSeq" id="WP_328597834.1">
    <property type="nucleotide sequence ID" value="NZ_VUMT01000013.1"/>
</dbReference>
<dbReference type="SUPFAM" id="SSF52821">
    <property type="entry name" value="Rhodanese/Cell cycle control phosphatase"/>
    <property type="match status" value="1"/>
</dbReference>
<dbReference type="CDD" id="cd00158">
    <property type="entry name" value="RHOD"/>
    <property type="match status" value="1"/>
</dbReference>
<evidence type="ECO:0000256" key="2">
    <source>
        <dbReference type="ARBA" id="ARBA00009130"/>
    </source>
</evidence>
<dbReference type="Gene3D" id="3.50.50.60">
    <property type="entry name" value="FAD/NAD(P)-binding domain"/>
    <property type="match status" value="2"/>
</dbReference>
<dbReference type="AlphaFoldDB" id="A0A6L5XZX4"/>
<accession>A0A6L5XZX4</accession>
<dbReference type="InterPro" id="IPR050260">
    <property type="entry name" value="FAD-bd_OxRdtase"/>
</dbReference>
<dbReference type="InterPro" id="IPR001763">
    <property type="entry name" value="Rhodanese-like_dom"/>
</dbReference>
<dbReference type="Pfam" id="PF02852">
    <property type="entry name" value="Pyr_redox_dim"/>
    <property type="match status" value="1"/>
</dbReference>
<keyword evidence="5" id="KW-0560">Oxidoreductase</keyword>
<keyword evidence="9" id="KW-1185">Reference proteome</keyword>
<evidence type="ECO:0000313" key="8">
    <source>
        <dbReference type="EMBL" id="MSS64137.1"/>
    </source>
</evidence>
<dbReference type="PROSITE" id="PS50206">
    <property type="entry name" value="RHODANESE_3"/>
    <property type="match status" value="1"/>
</dbReference>
<comment type="cofactor">
    <cofactor evidence="1">
        <name>FAD</name>
        <dbReference type="ChEBI" id="CHEBI:57692"/>
    </cofactor>
</comment>